<organism evidence="1 2">
    <name type="scientific">Nonomuraea rubra</name>
    <dbReference type="NCBI Taxonomy" id="46180"/>
    <lineage>
        <taxon>Bacteria</taxon>
        <taxon>Bacillati</taxon>
        <taxon>Actinomycetota</taxon>
        <taxon>Actinomycetes</taxon>
        <taxon>Streptosporangiales</taxon>
        <taxon>Streptosporangiaceae</taxon>
        <taxon>Nonomuraea</taxon>
    </lineage>
</organism>
<dbReference type="RefSeq" id="WP_185106261.1">
    <property type="nucleotide sequence ID" value="NZ_BAAAXY010000185.1"/>
</dbReference>
<proteinExistence type="predicted"/>
<dbReference type="Proteomes" id="UP000565579">
    <property type="component" value="Unassembled WGS sequence"/>
</dbReference>
<name>A0A7X0U266_9ACTN</name>
<protein>
    <submittedName>
        <fullName evidence="1">Uncharacterized protein</fullName>
    </submittedName>
</protein>
<keyword evidence="2" id="KW-1185">Reference proteome</keyword>
<accession>A0A7X0U266</accession>
<evidence type="ECO:0000313" key="2">
    <source>
        <dbReference type="Proteomes" id="UP000565579"/>
    </source>
</evidence>
<gene>
    <name evidence="1" type="ORF">HD593_007123</name>
</gene>
<sequence>MSYARCAAVATVLRYWECTAVPVHQCGCPSAPRKNTFPAVAGAPAFPAAVVAGGDGGMEPGLVPGRAPSSRMVTLLAEVCTLYGVAAARQARTLPAVPVAINNFCVPVDADRAILSLPTRPGPP</sequence>
<comment type="caution">
    <text evidence="1">The sequence shown here is derived from an EMBL/GenBank/DDBJ whole genome shotgun (WGS) entry which is preliminary data.</text>
</comment>
<dbReference type="AlphaFoldDB" id="A0A7X0U266"/>
<dbReference type="EMBL" id="JACHMI010000001">
    <property type="protein sequence ID" value="MBB6552328.1"/>
    <property type="molecule type" value="Genomic_DNA"/>
</dbReference>
<evidence type="ECO:0000313" key="1">
    <source>
        <dbReference type="EMBL" id="MBB6552328.1"/>
    </source>
</evidence>
<reference evidence="1 2" key="1">
    <citation type="submission" date="2020-08" db="EMBL/GenBank/DDBJ databases">
        <title>Sequencing the genomes of 1000 actinobacteria strains.</title>
        <authorList>
            <person name="Klenk H.-P."/>
        </authorList>
    </citation>
    <scope>NUCLEOTIDE SEQUENCE [LARGE SCALE GENOMIC DNA]</scope>
    <source>
        <strain evidence="1 2">DSM 43768</strain>
    </source>
</reference>